<accession>A0ABY8LE59</accession>
<feature type="region of interest" description="Disordered" evidence="1">
    <location>
        <begin position="24"/>
        <end position="60"/>
    </location>
</feature>
<evidence type="ECO:0000313" key="3">
    <source>
        <dbReference type="Proteomes" id="UP001243420"/>
    </source>
</evidence>
<dbReference type="Proteomes" id="UP001243420">
    <property type="component" value="Chromosome"/>
</dbReference>
<proteinExistence type="predicted"/>
<keyword evidence="3" id="KW-1185">Reference proteome</keyword>
<dbReference type="RefSeq" id="WP_279966515.1">
    <property type="nucleotide sequence ID" value="NZ_CP122537.1"/>
</dbReference>
<gene>
    <name evidence="2" type="ORF">P8627_04870</name>
</gene>
<reference evidence="2 3" key="1">
    <citation type="submission" date="2023-04" db="EMBL/GenBank/DDBJ databases">
        <title>Jannaschia ovalis sp. nov., a marine bacterium isolated from sea tidal flat.</title>
        <authorList>
            <person name="Kwon D.Y."/>
            <person name="Kim J.-J."/>
        </authorList>
    </citation>
    <scope>NUCLEOTIDE SEQUENCE [LARGE SCALE GENOMIC DNA]</scope>
    <source>
        <strain evidence="2 3">GRR-S6-38</strain>
    </source>
</reference>
<feature type="compositionally biased region" description="Basic and acidic residues" evidence="1">
    <location>
        <begin position="42"/>
        <end position="53"/>
    </location>
</feature>
<evidence type="ECO:0000313" key="2">
    <source>
        <dbReference type="EMBL" id="WGH79599.1"/>
    </source>
</evidence>
<evidence type="ECO:0000256" key="1">
    <source>
        <dbReference type="SAM" id="MobiDB-lite"/>
    </source>
</evidence>
<protein>
    <submittedName>
        <fullName evidence="2">Uncharacterized protein</fullName>
    </submittedName>
</protein>
<sequence length="60" mass="6315">MEPELAAREPAFRIRDDMLGRAADVVGTGGRSGRAVGSPGEGEFRMDPREEAARQAGAEG</sequence>
<name>A0ABY8LE59_9RHOB</name>
<organism evidence="2 3">
    <name type="scientific">Jannaschia ovalis</name>
    <dbReference type="NCBI Taxonomy" id="3038773"/>
    <lineage>
        <taxon>Bacteria</taxon>
        <taxon>Pseudomonadati</taxon>
        <taxon>Pseudomonadota</taxon>
        <taxon>Alphaproteobacteria</taxon>
        <taxon>Rhodobacterales</taxon>
        <taxon>Roseobacteraceae</taxon>
        <taxon>Jannaschia</taxon>
    </lineage>
</organism>
<dbReference type="EMBL" id="CP122537">
    <property type="protein sequence ID" value="WGH79599.1"/>
    <property type="molecule type" value="Genomic_DNA"/>
</dbReference>